<dbReference type="SUPFAM" id="SSF51905">
    <property type="entry name" value="FAD/NAD(P)-binding domain"/>
    <property type="match status" value="2"/>
</dbReference>
<dbReference type="Proteomes" id="UP001497512">
    <property type="component" value="Chromosome 17"/>
</dbReference>
<dbReference type="PRINTS" id="PR00368">
    <property type="entry name" value="FADPNR"/>
</dbReference>
<evidence type="ECO:0000256" key="5">
    <source>
        <dbReference type="ARBA" id="ARBA00047707"/>
    </source>
</evidence>
<evidence type="ECO:0000256" key="1">
    <source>
        <dbReference type="ARBA" id="ARBA00009183"/>
    </source>
</evidence>
<comment type="catalytic activity">
    <reaction evidence="5">
        <text>indole-3-pyruvate + NADPH + O2 + H(+) = (indol-3-yl)acetate + CO2 + NADP(+) + H2O</text>
        <dbReference type="Rhea" id="RHEA:34331"/>
        <dbReference type="ChEBI" id="CHEBI:15377"/>
        <dbReference type="ChEBI" id="CHEBI:15378"/>
        <dbReference type="ChEBI" id="CHEBI:15379"/>
        <dbReference type="ChEBI" id="CHEBI:16526"/>
        <dbReference type="ChEBI" id="CHEBI:17640"/>
        <dbReference type="ChEBI" id="CHEBI:30854"/>
        <dbReference type="ChEBI" id="CHEBI:57783"/>
        <dbReference type="ChEBI" id="CHEBI:58349"/>
        <dbReference type="EC" id="1.14.13.168"/>
    </reaction>
</comment>
<evidence type="ECO:0000256" key="4">
    <source>
        <dbReference type="ARBA" id="ARBA00023002"/>
    </source>
</evidence>
<evidence type="ECO:0000313" key="8">
    <source>
        <dbReference type="Proteomes" id="UP001497512"/>
    </source>
</evidence>
<dbReference type="InterPro" id="IPR020946">
    <property type="entry name" value="Flavin_mOase-like"/>
</dbReference>
<evidence type="ECO:0000256" key="2">
    <source>
        <dbReference type="ARBA" id="ARBA00022630"/>
    </source>
</evidence>
<dbReference type="Gene3D" id="3.50.50.60">
    <property type="entry name" value="FAD/NAD(P)-binding domain"/>
    <property type="match status" value="1"/>
</dbReference>
<dbReference type="EC" id="1.-.-.-" evidence="6"/>
<gene>
    <name evidence="7" type="ORF">CSSPTR1EN2_LOCUS9726</name>
</gene>
<dbReference type="PANTHER" id="PTHR43539:SF78">
    <property type="entry name" value="FLAVIN-CONTAINING MONOOXYGENASE"/>
    <property type="match status" value="1"/>
</dbReference>
<keyword evidence="6" id="KW-0503">Monooxygenase</keyword>
<dbReference type="PANTHER" id="PTHR43539">
    <property type="entry name" value="FLAVIN-BINDING MONOOXYGENASE-LIKE PROTEIN (AFU_ORTHOLOGUE AFUA_4G09220)"/>
    <property type="match status" value="1"/>
</dbReference>
<proteinExistence type="inferred from homology"/>
<comment type="cofactor">
    <cofactor evidence="6">
        <name>FAD</name>
        <dbReference type="ChEBI" id="CHEBI:57692"/>
    </cofactor>
</comment>
<organism evidence="7 8">
    <name type="scientific">Sphagnum troendelagicum</name>
    <dbReference type="NCBI Taxonomy" id="128251"/>
    <lineage>
        <taxon>Eukaryota</taxon>
        <taxon>Viridiplantae</taxon>
        <taxon>Streptophyta</taxon>
        <taxon>Embryophyta</taxon>
        <taxon>Bryophyta</taxon>
        <taxon>Sphagnophytina</taxon>
        <taxon>Sphagnopsida</taxon>
        <taxon>Sphagnales</taxon>
        <taxon>Sphagnaceae</taxon>
        <taxon>Sphagnum</taxon>
    </lineage>
</organism>
<keyword evidence="4 6" id="KW-0560">Oxidoreductase</keyword>
<keyword evidence="8" id="KW-1185">Reference proteome</keyword>
<dbReference type="PRINTS" id="PR00411">
    <property type="entry name" value="PNDRDTASEI"/>
</dbReference>
<protein>
    <recommendedName>
        <fullName evidence="6">Flavin-containing monooxygenase</fullName>
        <ecNumber evidence="6">1.-.-.-</ecNumber>
    </recommendedName>
</protein>
<name>A0ABP0U092_9BRYO</name>
<keyword evidence="3 6" id="KW-0274">FAD</keyword>
<evidence type="ECO:0000256" key="6">
    <source>
        <dbReference type="RuleBase" id="RU361177"/>
    </source>
</evidence>
<reference evidence="7" key="1">
    <citation type="submission" date="2024-02" db="EMBL/GenBank/DDBJ databases">
        <authorList>
            <consortium name="ELIXIR-Norway"/>
            <consortium name="Elixir Norway"/>
        </authorList>
    </citation>
    <scope>NUCLEOTIDE SEQUENCE</scope>
</reference>
<evidence type="ECO:0000256" key="3">
    <source>
        <dbReference type="ARBA" id="ARBA00022827"/>
    </source>
</evidence>
<evidence type="ECO:0000313" key="7">
    <source>
        <dbReference type="EMBL" id="CAK9209437.1"/>
    </source>
</evidence>
<sequence length="478" mass="52789">MPPYSSYVAEAYSSCQEQQKELLDKRRKAGDEHDTKLLFCSSSTRVSQAVPLDSSSSSSPTFWKGAIVVGAGPAGLATAACLELKGVPCLIVEKSDGIASLWKHNTYNRLHLHIPKQFCELPHLPFPEDFPTYPNRQQFVDYLDKYAARFDLHFRFNEKVIAAAFDTAAGYWKITTMHCNHNNTVLESSGDRGGVLSEFRARWLVVASGENAEAVCPVIPGARHFKGAVVHSSQYKTGADYKGRNVLVVGAGNSGMEIALDLSNFNARPSLVVRSPVHILPREVFGKSTFAVAMKLVKNFPLWFADCFLVWYTWALMGDTSSYGLHRPAQGPMTLKLKFGKTPVLDVGTFAKVKNGDIKVVPAIDHLTSDGAQFTDGQVQQFDAIILATGYRSNVPQWLHDKSNFFSEEGFPRNSSAEAWKGETGLYVAGLGRKGILGAAFDAQNIAQDISQLFFAAELESHNRVQPVPQQHQHQQFR</sequence>
<dbReference type="Pfam" id="PF00743">
    <property type="entry name" value="FMO-like"/>
    <property type="match status" value="1"/>
</dbReference>
<comment type="similarity">
    <text evidence="1 6">Belongs to the FMO family.</text>
</comment>
<dbReference type="InterPro" id="IPR050982">
    <property type="entry name" value="Auxin_biosynth/cation_transpt"/>
</dbReference>
<dbReference type="EMBL" id="OZ019909">
    <property type="protein sequence ID" value="CAK9209437.1"/>
    <property type="molecule type" value="Genomic_DNA"/>
</dbReference>
<accession>A0ABP0U092</accession>
<keyword evidence="2 6" id="KW-0285">Flavoprotein</keyword>
<dbReference type="InterPro" id="IPR036188">
    <property type="entry name" value="FAD/NAD-bd_sf"/>
</dbReference>